<accession>A0ABY6G3V0</accession>
<dbReference type="InterPro" id="IPR044021">
    <property type="entry name" value="CrtO"/>
</dbReference>
<protein>
    <recommendedName>
        <fullName evidence="11">Glycosyl-4,4'-diaponeurosporenoate acyltransferase</fullName>
    </recommendedName>
</protein>
<evidence type="ECO:0000256" key="11">
    <source>
        <dbReference type="ARBA" id="ARBA00023667"/>
    </source>
</evidence>
<evidence type="ECO:0000256" key="4">
    <source>
        <dbReference type="ARBA" id="ARBA00022692"/>
    </source>
</evidence>
<proteinExistence type="inferred from homology"/>
<keyword evidence="5" id="KW-0732">Signal</keyword>
<keyword evidence="15" id="KW-1185">Reference proteome</keyword>
<evidence type="ECO:0000313" key="15">
    <source>
        <dbReference type="Proteomes" id="UP001164305"/>
    </source>
</evidence>
<reference evidence="14" key="1">
    <citation type="submission" date="2022-10" db="EMBL/GenBank/DDBJ databases">
        <title>Whole-Genome Sequencing of Brachybacterium huguangmaarense BRM-3, Isolated from Betula schmidtii.</title>
        <authorList>
            <person name="Haam D."/>
        </authorList>
    </citation>
    <scope>NUCLEOTIDE SEQUENCE</scope>
    <source>
        <strain evidence="14">BRM-3</strain>
    </source>
</reference>
<evidence type="ECO:0000256" key="2">
    <source>
        <dbReference type="ARBA" id="ARBA00022475"/>
    </source>
</evidence>
<keyword evidence="7 13" id="KW-0472">Membrane</keyword>
<dbReference type="Pfam" id="PF18927">
    <property type="entry name" value="CrtO"/>
    <property type="match status" value="1"/>
</dbReference>
<comment type="similarity">
    <text evidence="10">Belongs to the acyltransferase CrtO family.</text>
</comment>
<evidence type="ECO:0000256" key="7">
    <source>
        <dbReference type="ARBA" id="ARBA00023136"/>
    </source>
</evidence>
<evidence type="ECO:0000256" key="5">
    <source>
        <dbReference type="ARBA" id="ARBA00022729"/>
    </source>
</evidence>
<evidence type="ECO:0000256" key="8">
    <source>
        <dbReference type="ARBA" id="ARBA00023315"/>
    </source>
</evidence>
<evidence type="ECO:0000313" key="14">
    <source>
        <dbReference type="EMBL" id="UYG17887.1"/>
    </source>
</evidence>
<evidence type="ECO:0000256" key="12">
    <source>
        <dbReference type="ARBA" id="ARBA00025324"/>
    </source>
</evidence>
<gene>
    <name evidence="14" type="ORF">BRM3_05560</name>
</gene>
<dbReference type="EMBL" id="CP107020">
    <property type="protein sequence ID" value="UYG17887.1"/>
    <property type="molecule type" value="Genomic_DNA"/>
</dbReference>
<keyword evidence="2" id="KW-1003">Cell membrane</keyword>
<evidence type="ECO:0000256" key="13">
    <source>
        <dbReference type="SAM" id="Phobius"/>
    </source>
</evidence>
<evidence type="ECO:0000256" key="9">
    <source>
        <dbReference type="ARBA" id="ARBA00023588"/>
    </source>
</evidence>
<feature type="transmembrane region" description="Helical" evidence="13">
    <location>
        <begin position="150"/>
        <end position="168"/>
    </location>
</feature>
<keyword evidence="8" id="KW-0012">Acyltransferase</keyword>
<organism evidence="14 15">
    <name type="scientific">Brachybacterium huguangmaarense</name>
    <dbReference type="NCBI Taxonomy" id="1652028"/>
    <lineage>
        <taxon>Bacteria</taxon>
        <taxon>Bacillati</taxon>
        <taxon>Actinomycetota</taxon>
        <taxon>Actinomycetes</taxon>
        <taxon>Micrococcales</taxon>
        <taxon>Dermabacteraceae</taxon>
        <taxon>Brachybacterium</taxon>
    </lineage>
</organism>
<feature type="transmembrane region" description="Helical" evidence="13">
    <location>
        <begin position="15"/>
        <end position="34"/>
    </location>
</feature>
<dbReference type="Proteomes" id="UP001164305">
    <property type="component" value="Chromosome"/>
</dbReference>
<keyword evidence="4 13" id="KW-0812">Transmembrane</keyword>
<evidence type="ECO:0000256" key="6">
    <source>
        <dbReference type="ARBA" id="ARBA00022989"/>
    </source>
</evidence>
<dbReference type="RefSeq" id="WP_263595094.1">
    <property type="nucleotide sequence ID" value="NZ_CP107020.1"/>
</dbReference>
<feature type="transmembrane region" description="Helical" evidence="13">
    <location>
        <begin position="41"/>
        <end position="58"/>
    </location>
</feature>
<comment type="subcellular location">
    <subcellularLocation>
        <location evidence="1">Cell membrane</location>
        <topology evidence="1">Single-pass membrane protein</topology>
    </subcellularLocation>
</comment>
<keyword evidence="6 13" id="KW-1133">Transmembrane helix</keyword>
<evidence type="ECO:0000256" key="10">
    <source>
        <dbReference type="ARBA" id="ARBA00023603"/>
    </source>
</evidence>
<sequence>MTPGPVDPGRGRRRATSAVVGAIGVLLLIGAWATVGPRHPVFALVVTMTSFGLVPFLGRPLAPHLPRWLLDVPPGERVLHRLLGIGLVMRVLDAVRWNASLGRGRGTAGTRAGLRAVDRHTRESLAAHGVGALVHAGAAVAPAAAGAWGVAGLVLFGGLAAHVYPVLIQRAVRLRLAPLLARL</sequence>
<evidence type="ECO:0000256" key="1">
    <source>
        <dbReference type="ARBA" id="ARBA00004162"/>
    </source>
</evidence>
<name>A0ABY6G3V0_9MICO</name>
<keyword evidence="3" id="KW-0808">Transferase</keyword>
<evidence type="ECO:0000256" key="3">
    <source>
        <dbReference type="ARBA" id="ARBA00022679"/>
    </source>
</evidence>
<comment type="function">
    <text evidence="12">Catalyzes the acylation of glycosyl-4,4'-diaponeurosporenoate, i.e. the esterification of glucose at the C6'' position with the carboxyl group of the C(15) fatty acid 12-methyltetradecanoic acid, to yield staphyloxanthin. This is the last step in the biosynthesis of this orange pigment, present in most staphylococci strains.</text>
</comment>
<comment type="pathway">
    <text evidence="9">Carotenoid biosynthesis; staphyloxanthin biosynthesis; staphyloxanthin from farnesyl diphosphate: step 5/5.</text>
</comment>